<dbReference type="WBParaSite" id="HDID_0000638301-mRNA-1">
    <property type="protein sequence ID" value="HDID_0000638301-mRNA-1"/>
    <property type="gene ID" value="HDID_0000638301"/>
</dbReference>
<evidence type="ECO:0000256" key="5">
    <source>
        <dbReference type="ARBA" id="ARBA00022840"/>
    </source>
</evidence>
<evidence type="ECO:0000313" key="7">
    <source>
        <dbReference type="EMBL" id="VDL58699.1"/>
    </source>
</evidence>
<protein>
    <submittedName>
        <fullName evidence="9">Protein kinase domain-containing protein</fullName>
    </submittedName>
</protein>
<gene>
    <name evidence="7" type="ORF">HDID_LOCUS6381</name>
</gene>
<dbReference type="AlphaFoldDB" id="A0A0R3SN68"/>
<evidence type="ECO:0000259" key="6">
    <source>
        <dbReference type="PROSITE" id="PS50011"/>
    </source>
</evidence>
<dbReference type="InterPro" id="IPR011009">
    <property type="entry name" value="Kinase-like_dom_sf"/>
</dbReference>
<sequence length="368" mass="41935">MPAKMNKMNFRMVRVIGSGKYSIIYEYKNRKFALKRFFLSEHNAICRALHERKILTSLGLGNSTNPFITSLFFATGSWKTPSCICTLGSEYNLNDLVVSVGLLREEDARFYLSEIICGLEYIHKKNIVHRDIKLKNILLSETGHAIITDFDLAHNLLGGGVMKSVIFAGTLDYMAPEIANRVVVTKKADIWSLGALVAHLVSPKFRKNAENIREKLDQAIRGTYEISNAASLSAELMELINACLKYDYDARPDVENLKTFAFFNSTDWLKVAACQMEPPFKTNQLTFSHIKNFSVDPSHINVLMTAFQPNKPILESKSGMYRTSKLHFVPKNIENLEKYGYTDERIQRLFENFNFVSPLYKRASIVEN</sequence>
<dbReference type="SMART" id="SM00220">
    <property type="entry name" value="S_TKc"/>
    <property type="match status" value="1"/>
</dbReference>
<keyword evidence="3" id="KW-0547">Nucleotide-binding</keyword>
<dbReference type="STRING" id="6216.A0A0R3SN68"/>
<keyword evidence="5" id="KW-0067">ATP-binding</keyword>
<evidence type="ECO:0000313" key="9">
    <source>
        <dbReference type="WBParaSite" id="HDID_0000638301-mRNA-1"/>
    </source>
</evidence>
<evidence type="ECO:0000256" key="3">
    <source>
        <dbReference type="ARBA" id="ARBA00022741"/>
    </source>
</evidence>
<proteinExistence type="predicted"/>
<keyword evidence="1" id="KW-0723">Serine/threonine-protein kinase</keyword>
<dbReference type="Gene3D" id="1.10.510.10">
    <property type="entry name" value="Transferase(Phosphotransferase) domain 1"/>
    <property type="match status" value="1"/>
</dbReference>
<dbReference type="SUPFAM" id="SSF56112">
    <property type="entry name" value="Protein kinase-like (PK-like)"/>
    <property type="match status" value="1"/>
</dbReference>
<dbReference type="OrthoDB" id="4062651at2759"/>
<evidence type="ECO:0000256" key="1">
    <source>
        <dbReference type="ARBA" id="ARBA00022527"/>
    </source>
</evidence>
<dbReference type="InterPro" id="IPR008271">
    <property type="entry name" value="Ser/Thr_kinase_AS"/>
</dbReference>
<dbReference type="GO" id="GO:0005524">
    <property type="term" value="F:ATP binding"/>
    <property type="evidence" value="ECO:0007669"/>
    <property type="project" value="UniProtKB-KW"/>
</dbReference>
<organism evidence="9">
    <name type="scientific">Hymenolepis diminuta</name>
    <name type="common">Rat tapeworm</name>
    <dbReference type="NCBI Taxonomy" id="6216"/>
    <lineage>
        <taxon>Eukaryota</taxon>
        <taxon>Metazoa</taxon>
        <taxon>Spiralia</taxon>
        <taxon>Lophotrochozoa</taxon>
        <taxon>Platyhelminthes</taxon>
        <taxon>Cestoda</taxon>
        <taxon>Eucestoda</taxon>
        <taxon>Cyclophyllidea</taxon>
        <taxon>Hymenolepididae</taxon>
        <taxon>Hymenolepis</taxon>
    </lineage>
</organism>
<accession>A0A0R3SN68</accession>
<evidence type="ECO:0000313" key="8">
    <source>
        <dbReference type="Proteomes" id="UP000274504"/>
    </source>
</evidence>
<dbReference type="PROSITE" id="PS50011">
    <property type="entry name" value="PROTEIN_KINASE_DOM"/>
    <property type="match status" value="1"/>
</dbReference>
<dbReference type="PROSITE" id="PS00108">
    <property type="entry name" value="PROTEIN_KINASE_ST"/>
    <property type="match status" value="1"/>
</dbReference>
<dbReference type="Pfam" id="PF00069">
    <property type="entry name" value="Pkinase"/>
    <property type="match status" value="1"/>
</dbReference>
<reference evidence="9" key="1">
    <citation type="submission" date="2017-02" db="UniProtKB">
        <authorList>
            <consortium name="WormBaseParasite"/>
        </authorList>
    </citation>
    <scope>IDENTIFICATION</scope>
</reference>
<dbReference type="PANTHER" id="PTHR24351">
    <property type="entry name" value="RIBOSOMAL PROTEIN S6 KINASE"/>
    <property type="match status" value="1"/>
</dbReference>
<dbReference type="GO" id="GO:0004674">
    <property type="term" value="F:protein serine/threonine kinase activity"/>
    <property type="evidence" value="ECO:0007669"/>
    <property type="project" value="UniProtKB-KW"/>
</dbReference>
<dbReference type="Proteomes" id="UP000274504">
    <property type="component" value="Unassembled WGS sequence"/>
</dbReference>
<name>A0A0R3SN68_HYMDI</name>
<evidence type="ECO:0000256" key="4">
    <source>
        <dbReference type="ARBA" id="ARBA00022777"/>
    </source>
</evidence>
<dbReference type="Gene3D" id="3.30.200.20">
    <property type="entry name" value="Phosphorylase Kinase, domain 1"/>
    <property type="match status" value="1"/>
</dbReference>
<keyword evidence="4" id="KW-0418">Kinase</keyword>
<dbReference type="InterPro" id="IPR000719">
    <property type="entry name" value="Prot_kinase_dom"/>
</dbReference>
<reference evidence="7 8" key="2">
    <citation type="submission" date="2018-11" db="EMBL/GenBank/DDBJ databases">
        <authorList>
            <consortium name="Pathogen Informatics"/>
        </authorList>
    </citation>
    <scope>NUCLEOTIDE SEQUENCE [LARGE SCALE GENOMIC DNA]</scope>
</reference>
<evidence type="ECO:0000256" key="2">
    <source>
        <dbReference type="ARBA" id="ARBA00022679"/>
    </source>
</evidence>
<dbReference type="EMBL" id="UYSG01005144">
    <property type="protein sequence ID" value="VDL58699.1"/>
    <property type="molecule type" value="Genomic_DNA"/>
</dbReference>
<feature type="domain" description="Protein kinase" evidence="6">
    <location>
        <begin position="10"/>
        <end position="263"/>
    </location>
</feature>
<keyword evidence="2" id="KW-0808">Transferase</keyword>